<dbReference type="OMA" id="VHEVYQQ"/>
<accession>D8MBN3</accession>
<dbReference type="Gene3D" id="3.40.50.150">
    <property type="entry name" value="Vaccinia Virus protein VP39"/>
    <property type="match status" value="1"/>
</dbReference>
<dbReference type="OrthoDB" id="271595at2759"/>
<evidence type="ECO:0000259" key="3">
    <source>
        <dbReference type="Pfam" id="PF08241"/>
    </source>
</evidence>
<keyword evidence="1" id="KW-0489">Methyltransferase</keyword>
<dbReference type="GO" id="GO:0106335">
    <property type="term" value="F:tRNA (5-carboxymethyluridine(34)-5-O)-methyltransferase activity"/>
    <property type="evidence" value="ECO:0007669"/>
    <property type="project" value="TreeGrafter"/>
</dbReference>
<dbReference type="GO" id="GO:0005737">
    <property type="term" value="C:cytoplasm"/>
    <property type="evidence" value="ECO:0007669"/>
    <property type="project" value="TreeGrafter"/>
</dbReference>
<dbReference type="RefSeq" id="XP_012899520.1">
    <property type="nucleotide sequence ID" value="XM_013044066.1"/>
</dbReference>
<dbReference type="PANTHER" id="PTHR13069:SF21">
    <property type="entry name" value="ALKYLATED DNA REPAIR PROTEIN ALKB HOMOLOG 8"/>
    <property type="match status" value="1"/>
</dbReference>
<evidence type="ECO:0000313" key="4">
    <source>
        <dbReference type="EMBL" id="CBK25472.2"/>
    </source>
</evidence>
<proteinExistence type="predicted"/>
<keyword evidence="2" id="KW-0808">Transferase</keyword>
<dbReference type="Proteomes" id="UP000008312">
    <property type="component" value="Unassembled WGS sequence"/>
</dbReference>
<dbReference type="PANTHER" id="PTHR13069">
    <property type="entry name" value="ALKYLATED DNA REPAIR PROTEIN ALKB HOMOLOG 8"/>
    <property type="match status" value="1"/>
</dbReference>
<dbReference type="GeneID" id="24922052"/>
<feature type="domain" description="Methyltransferase type 11" evidence="3">
    <location>
        <begin position="44"/>
        <end position="135"/>
    </location>
</feature>
<dbReference type="GO" id="GO:0005634">
    <property type="term" value="C:nucleus"/>
    <property type="evidence" value="ECO:0007669"/>
    <property type="project" value="TreeGrafter"/>
</dbReference>
<organism evidence="4">
    <name type="scientific">Blastocystis hominis</name>
    <dbReference type="NCBI Taxonomy" id="12968"/>
    <lineage>
        <taxon>Eukaryota</taxon>
        <taxon>Sar</taxon>
        <taxon>Stramenopiles</taxon>
        <taxon>Bigyra</taxon>
        <taxon>Opalozoa</taxon>
        <taxon>Opalinata</taxon>
        <taxon>Blastocystidae</taxon>
        <taxon>Blastocystis</taxon>
    </lineage>
</organism>
<dbReference type="InterPro" id="IPR013216">
    <property type="entry name" value="Methyltransf_11"/>
</dbReference>
<keyword evidence="5" id="KW-1185">Reference proteome</keyword>
<sequence length="224" mass="26122">MSLENDHVYAVYDKIAGHFSATRYMQWQGVARFLSSLPYASVVLDLGCGNGKYMFQKEQRLSIIGCDRSVELLRICRQHNFDVSLVDGVFLPYRDSCFDAVISIAVVHHLSTNALRRRFLAHLIRVLRPGGRALIVVWAMEKDTSGAKTKSNRGYEKADVMVQWQLQKKYTADGEEEPVYQRYYHMFQGGELEWLLRSFSEICIKESWYERENWFVEIERLFAV</sequence>
<reference evidence="4" key="1">
    <citation type="submission" date="2010-02" db="EMBL/GenBank/DDBJ databases">
        <title>Sequencing and annotation of the Blastocystis hominis genome.</title>
        <authorList>
            <person name="Wincker P."/>
        </authorList>
    </citation>
    <scope>NUCLEOTIDE SEQUENCE</scope>
    <source>
        <strain evidence="4">Singapore isolate B</strain>
    </source>
</reference>
<dbReference type="InterPro" id="IPR051422">
    <property type="entry name" value="AlkB_tRNA_MeTrf/Diox"/>
</dbReference>
<dbReference type="AlphaFoldDB" id="D8MBN3"/>
<dbReference type="GO" id="GO:0000049">
    <property type="term" value="F:tRNA binding"/>
    <property type="evidence" value="ECO:0007669"/>
    <property type="project" value="TreeGrafter"/>
</dbReference>
<dbReference type="SUPFAM" id="SSF53335">
    <property type="entry name" value="S-adenosyl-L-methionine-dependent methyltransferases"/>
    <property type="match status" value="1"/>
</dbReference>
<dbReference type="InterPro" id="IPR029063">
    <property type="entry name" value="SAM-dependent_MTases_sf"/>
</dbReference>
<dbReference type="GO" id="GO:0002098">
    <property type="term" value="P:tRNA wobble uridine modification"/>
    <property type="evidence" value="ECO:0007669"/>
    <property type="project" value="TreeGrafter"/>
</dbReference>
<evidence type="ECO:0000256" key="1">
    <source>
        <dbReference type="ARBA" id="ARBA00022603"/>
    </source>
</evidence>
<dbReference type="Pfam" id="PF08241">
    <property type="entry name" value="Methyltransf_11"/>
    <property type="match status" value="1"/>
</dbReference>
<gene>
    <name evidence="4" type="ORF">GSBLH_T00005070001</name>
</gene>
<dbReference type="GO" id="GO:0008757">
    <property type="term" value="F:S-adenosylmethionine-dependent methyltransferase activity"/>
    <property type="evidence" value="ECO:0007669"/>
    <property type="project" value="InterPro"/>
</dbReference>
<dbReference type="InParanoid" id="D8MBN3"/>
<dbReference type="GO" id="GO:0030488">
    <property type="term" value="P:tRNA methylation"/>
    <property type="evidence" value="ECO:0007669"/>
    <property type="project" value="TreeGrafter"/>
</dbReference>
<dbReference type="EMBL" id="FN668691">
    <property type="protein sequence ID" value="CBK25472.2"/>
    <property type="molecule type" value="Genomic_DNA"/>
</dbReference>
<evidence type="ECO:0000313" key="5">
    <source>
        <dbReference type="Proteomes" id="UP000008312"/>
    </source>
</evidence>
<protein>
    <recommendedName>
        <fullName evidence="3">Methyltransferase type 11 domain-containing protein</fullName>
    </recommendedName>
</protein>
<dbReference type="CDD" id="cd02440">
    <property type="entry name" value="AdoMet_MTases"/>
    <property type="match status" value="1"/>
</dbReference>
<evidence type="ECO:0000256" key="2">
    <source>
        <dbReference type="ARBA" id="ARBA00022679"/>
    </source>
</evidence>
<name>D8MBN3_BLAHO</name>